<protein>
    <submittedName>
        <fullName evidence="2">Uncharacterized protein</fullName>
    </submittedName>
</protein>
<evidence type="ECO:0000256" key="1">
    <source>
        <dbReference type="SAM" id="MobiDB-lite"/>
    </source>
</evidence>
<organism evidence="2 3">
    <name type="scientific">Fusarium oxysporum f. sp. rapae</name>
    <dbReference type="NCBI Taxonomy" id="485398"/>
    <lineage>
        <taxon>Eukaryota</taxon>
        <taxon>Fungi</taxon>
        <taxon>Dikarya</taxon>
        <taxon>Ascomycota</taxon>
        <taxon>Pezizomycotina</taxon>
        <taxon>Sordariomycetes</taxon>
        <taxon>Hypocreomycetidae</taxon>
        <taxon>Hypocreales</taxon>
        <taxon>Nectriaceae</taxon>
        <taxon>Fusarium</taxon>
        <taxon>Fusarium oxysporum species complex</taxon>
    </lineage>
</organism>
<dbReference type="AlphaFoldDB" id="A0A8J5NQ81"/>
<name>A0A8J5NQ81_FUSOX</name>
<gene>
    <name evidence="2" type="ORF">Forpe1208_v010884</name>
</gene>
<accession>A0A8J5NQ81</accession>
<evidence type="ECO:0000313" key="3">
    <source>
        <dbReference type="Proteomes" id="UP000694050"/>
    </source>
</evidence>
<reference evidence="2" key="1">
    <citation type="submission" date="2021-04" db="EMBL/GenBank/DDBJ databases">
        <title>First draft genome resource for Brassicaceae pathogens Fusarium oxysporum f. sp. raphani and Fusarium oxysporum f. sp. rapae.</title>
        <authorList>
            <person name="Asai S."/>
        </authorList>
    </citation>
    <scope>NUCLEOTIDE SEQUENCE</scope>
    <source>
        <strain evidence="2">Tf1208</strain>
    </source>
</reference>
<feature type="compositionally biased region" description="Pro residues" evidence="1">
    <location>
        <begin position="47"/>
        <end position="57"/>
    </location>
</feature>
<dbReference type="EMBL" id="JAELUQ010000008">
    <property type="protein sequence ID" value="KAG7409448.1"/>
    <property type="molecule type" value="Genomic_DNA"/>
</dbReference>
<sequence>MGWAILAGSNDTITFHLTNSPINEEYYAKEEEEEALPSSSTYVPNYKPSPSPEPPSTYGPYQHYIQITVTSRNEYQGTKGTTAGEPCLYILRENECIHLVWKAVG</sequence>
<proteinExistence type="predicted"/>
<comment type="caution">
    <text evidence="2">The sequence shown here is derived from an EMBL/GenBank/DDBJ whole genome shotgun (WGS) entry which is preliminary data.</text>
</comment>
<dbReference type="Proteomes" id="UP000694050">
    <property type="component" value="Unassembled WGS sequence"/>
</dbReference>
<evidence type="ECO:0000313" key="2">
    <source>
        <dbReference type="EMBL" id="KAG7409448.1"/>
    </source>
</evidence>
<feature type="region of interest" description="Disordered" evidence="1">
    <location>
        <begin position="28"/>
        <end position="59"/>
    </location>
</feature>